<proteinExistence type="inferred from homology"/>
<dbReference type="EMBL" id="BSYO01000011">
    <property type="protein sequence ID" value="GMH12164.1"/>
    <property type="molecule type" value="Genomic_DNA"/>
</dbReference>
<feature type="domain" description="C2H2-type" evidence="3">
    <location>
        <begin position="95"/>
        <end position="115"/>
    </location>
</feature>
<sequence>MIAEPCLWRSCRNRCLAEFLCEHTKIVGINPVVVAHTIAAVGLCFCSYGFPLVGTCIEIGVVQIVLVIIFCLVLLGLSTTWAAAFLLTEAGAYSCHGCNPNIPASNVISEHCRKHVTRMKMTF</sequence>
<comment type="caution">
    <text evidence="4">The sequence shown here is derived from an EMBL/GenBank/DDBJ whole genome shotgun (WGS) entry which is preliminary data.</text>
</comment>
<keyword evidence="2" id="KW-0812">Transmembrane</keyword>
<feature type="transmembrane region" description="Helical" evidence="2">
    <location>
        <begin position="65"/>
        <end position="87"/>
    </location>
</feature>
<reference evidence="4" key="1">
    <citation type="submission" date="2023-05" db="EMBL/GenBank/DDBJ databases">
        <title>Nepenthes gracilis genome sequencing.</title>
        <authorList>
            <person name="Fukushima K."/>
        </authorList>
    </citation>
    <scope>NUCLEOTIDE SEQUENCE</scope>
    <source>
        <strain evidence="4">SING2019-196</strain>
    </source>
</reference>
<evidence type="ECO:0000313" key="4">
    <source>
        <dbReference type="EMBL" id="GMH12164.1"/>
    </source>
</evidence>
<protein>
    <recommendedName>
        <fullName evidence="3">C2H2-type domain-containing protein</fullName>
    </recommendedName>
</protein>
<gene>
    <name evidence="4" type="ORF">Nepgr_014005</name>
</gene>
<dbReference type="InterPro" id="IPR013087">
    <property type="entry name" value="Znf_C2H2_type"/>
</dbReference>
<evidence type="ECO:0000259" key="3">
    <source>
        <dbReference type="PROSITE" id="PS00028"/>
    </source>
</evidence>
<organism evidence="4 5">
    <name type="scientific">Nepenthes gracilis</name>
    <name type="common">Slender pitcher plant</name>
    <dbReference type="NCBI Taxonomy" id="150966"/>
    <lineage>
        <taxon>Eukaryota</taxon>
        <taxon>Viridiplantae</taxon>
        <taxon>Streptophyta</taxon>
        <taxon>Embryophyta</taxon>
        <taxon>Tracheophyta</taxon>
        <taxon>Spermatophyta</taxon>
        <taxon>Magnoliopsida</taxon>
        <taxon>eudicotyledons</taxon>
        <taxon>Gunneridae</taxon>
        <taxon>Pentapetalae</taxon>
        <taxon>Caryophyllales</taxon>
        <taxon>Nepenthaceae</taxon>
        <taxon>Nepenthes</taxon>
    </lineage>
</organism>
<feature type="transmembrane region" description="Helical" evidence="2">
    <location>
        <begin position="33"/>
        <end position="53"/>
    </location>
</feature>
<keyword evidence="2" id="KW-1133">Transmembrane helix</keyword>
<keyword evidence="2" id="KW-0472">Membrane</keyword>
<name>A0AAD3XPQ9_NEPGR</name>
<dbReference type="PANTHER" id="PTHR11119">
    <property type="entry name" value="XANTHINE-URACIL / VITAMIN C PERMEASE FAMILY MEMBER"/>
    <property type="match status" value="1"/>
</dbReference>
<dbReference type="PROSITE" id="PS00028">
    <property type="entry name" value="ZINC_FINGER_C2H2_1"/>
    <property type="match status" value="1"/>
</dbReference>
<dbReference type="AlphaFoldDB" id="A0AAD3XPQ9"/>
<evidence type="ECO:0000313" key="5">
    <source>
        <dbReference type="Proteomes" id="UP001279734"/>
    </source>
</evidence>
<keyword evidence="5" id="KW-1185">Reference proteome</keyword>
<comment type="similarity">
    <text evidence="1">Belongs to the nucleobase:cation symporter-2 (NCS2) (TC 2.A.40) family.</text>
</comment>
<evidence type="ECO:0000256" key="1">
    <source>
        <dbReference type="ARBA" id="ARBA00008821"/>
    </source>
</evidence>
<accession>A0AAD3XPQ9</accession>
<evidence type="ECO:0000256" key="2">
    <source>
        <dbReference type="SAM" id="Phobius"/>
    </source>
</evidence>
<dbReference type="Proteomes" id="UP001279734">
    <property type="component" value="Unassembled WGS sequence"/>
</dbReference>